<sequence length="324" mass="37879">MPKPRVEQISLQDTPFYHCVNRTVRRAFLCGEDDVTKRSFEHRRTWLEKRIIYLSKTFSIDVAAYAIMSNHLHLVLHIDAEKVKVWSDITVVKQWHRVFKGTVVTRKFARSEPIEAHEIEHLNERVAEFRNRLMDISWFMRCLSEPLARKANKEDECTGHFWEGRFKSQALLDEAAVLACMTYVDLNPIRSKMAKTPKKSNYTSIKQRIAAAKNSKQPECLLPFIGNEKKESLKGLVFDVQDYIALVNDMGRIQRDDKRGAICDSTANLLERLNITLESWQEITQDFKLLFTGPVGTLEDLSRYYTHLGRQRRSHIQSCRHWSH</sequence>
<evidence type="ECO:0000313" key="3">
    <source>
        <dbReference type="Proteomes" id="UP000664882"/>
    </source>
</evidence>
<dbReference type="PANTHER" id="PTHR34322:SF2">
    <property type="entry name" value="TRANSPOSASE IS200-LIKE DOMAIN-CONTAINING PROTEIN"/>
    <property type="match status" value="1"/>
</dbReference>
<protein>
    <submittedName>
        <fullName evidence="2">Transposase</fullName>
    </submittedName>
</protein>
<evidence type="ECO:0000313" key="2">
    <source>
        <dbReference type="EMBL" id="MBO1518411.1"/>
    </source>
</evidence>
<dbReference type="InterPro" id="IPR036515">
    <property type="entry name" value="Transposase_17_sf"/>
</dbReference>
<dbReference type="Gene3D" id="3.30.70.1290">
    <property type="entry name" value="Transposase IS200-like"/>
    <property type="match status" value="1"/>
</dbReference>
<evidence type="ECO:0000259" key="1">
    <source>
        <dbReference type="SMART" id="SM01321"/>
    </source>
</evidence>
<accession>A0ABS3NCV4</accession>
<organism evidence="2 3">
    <name type="scientific">Oceanisphaera pacifica</name>
    <dbReference type="NCBI Taxonomy" id="2818389"/>
    <lineage>
        <taxon>Bacteria</taxon>
        <taxon>Pseudomonadati</taxon>
        <taxon>Pseudomonadota</taxon>
        <taxon>Gammaproteobacteria</taxon>
        <taxon>Aeromonadales</taxon>
        <taxon>Aeromonadaceae</taxon>
        <taxon>Oceanisphaera</taxon>
    </lineage>
</organism>
<dbReference type="RefSeq" id="WP_208003993.1">
    <property type="nucleotide sequence ID" value="NZ_JAGDFX010000002.1"/>
</dbReference>
<proteinExistence type="predicted"/>
<dbReference type="EMBL" id="JAGDFX010000002">
    <property type="protein sequence ID" value="MBO1518411.1"/>
    <property type="molecule type" value="Genomic_DNA"/>
</dbReference>
<comment type="caution">
    <text evidence="2">The sequence shown here is derived from an EMBL/GenBank/DDBJ whole genome shotgun (WGS) entry which is preliminary data.</text>
</comment>
<gene>
    <name evidence="2" type="ORF">J3U76_01975</name>
</gene>
<dbReference type="SMART" id="SM01321">
    <property type="entry name" value="Y1_Tnp"/>
    <property type="match status" value="1"/>
</dbReference>
<dbReference type="Proteomes" id="UP000664882">
    <property type="component" value="Unassembled WGS sequence"/>
</dbReference>
<reference evidence="2 3" key="1">
    <citation type="submission" date="2021-03" db="EMBL/GenBank/DDBJ databases">
        <title>Oceanisphaera sp. nov., isolated from the intestine.</title>
        <authorList>
            <person name="Zhao L.-H."/>
            <person name="Shi L.-F."/>
        </authorList>
    </citation>
    <scope>NUCLEOTIDE SEQUENCE [LARGE SCALE GENOMIC DNA]</scope>
    <source>
        <strain evidence="2 3">DM8</strain>
    </source>
</reference>
<dbReference type="InterPro" id="IPR002686">
    <property type="entry name" value="Transposase_17"/>
</dbReference>
<dbReference type="PANTHER" id="PTHR34322">
    <property type="entry name" value="TRANSPOSASE, Y1_TNP DOMAIN-CONTAINING"/>
    <property type="match status" value="1"/>
</dbReference>
<feature type="domain" description="Transposase IS200-like" evidence="1">
    <location>
        <begin position="12"/>
        <end position="187"/>
    </location>
</feature>
<dbReference type="SUPFAM" id="SSF143422">
    <property type="entry name" value="Transposase IS200-like"/>
    <property type="match status" value="1"/>
</dbReference>
<name>A0ABS3NCV4_9GAMM</name>
<keyword evidence="3" id="KW-1185">Reference proteome</keyword>